<dbReference type="AlphaFoldDB" id="X1C3W6"/>
<dbReference type="NCBIfam" id="TIGR00180">
    <property type="entry name" value="parB_part"/>
    <property type="match status" value="1"/>
</dbReference>
<feature type="domain" description="ParB/Spo0J HTH" evidence="2">
    <location>
        <begin position="57"/>
        <end position="154"/>
    </location>
</feature>
<dbReference type="GO" id="GO:0003677">
    <property type="term" value="F:DNA binding"/>
    <property type="evidence" value="ECO:0007669"/>
    <property type="project" value="InterPro"/>
</dbReference>
<dbReference type="PANTHER" id="PTHR33375">
    <property type="entry name" value="CHROMOSOME-PARTITIONING PROTEIN PARB-RELATED"/>
    <property type="match status" value="1"/>
</dbReference>
<dbReference type="Pfam" id="PF17762">
    <property type="entry name" value="HTH_ParB"/>
    <property type="match status" value="1"/>
</dbReference>
<dbReference type="SUPFAM" id="SSF110849">
    <property type="entry name" value="ParB/Sulfiredoxin"/>
    <property type="match status" value="1"/>
</dbReference>
<name>X1C3W6_9ZZZZ</name>
<dbReference type="PANTHER" id="PTHR33375:SF1">
    <property type="entry name" value="CHROMOSOME-PARTITIONING PROTEIN PARB-RELATED"/>
    <property type="match status" value="1"/>
</dbReference>
<dbReference type="InterPro" id="IPR041468">
    <property type="entry name" value="HTH_ParB/Spo0J"/>
</dbReference>
<dbReference type="InterPro" id="IPR004437">
    <property type="entry name" value="ParB/RepB/Spo0J"/>
</dbReference>
<dbReference type="InterPro" id="IPR036086">
    <property type="entry name" value="ParB/Sulfiredoxin_sf"/>
</dbReference>
<comment type="caution">
    <text evidence="3">The sequence shown here is derived from an EMBL/GenBank/DDBJ whole genome shotgun (WGS) entry which is preliminary data.</text>
</comment>
<evidence type="ECO:0000259" key="2">
    <source>
        <dbReference type="Pfam" id="PF17762"/>
    </source>
</evidence>
<protein>
    <recommendedName>
        <fullName evidence="2">ParB/Spo0J HTH domain-containing protein</fullName>
    </recommendedName>
</protein>
<dbReference type="GO" id="GO:0005694">
    <property type="term" value="C:chromosome"/>
    <property type="evidence" value="ECO:0007669"/>
    <property type="project" value="TreeGrafter"/>
</dbReference>
<gene>
    <name evidence="3" type="ORF">S01H4_39866</name>
</gene>
<comment type="similarity">
    <text evidence="1">Belongs to the ParB family.</text>
</comment>
<proteinExistence type="inferred from homology"/>
<dbReference type="FunFam" id="1.10.10.2830:FF:000001">
    <property type="entry name" value="Chromosome partitioning protein ParB"/>
    <property type="match status" value="1"/>
</dbReference>
<sequence>MSYIAGEEGRHSVKIGKRRLAASKIAGLDKVPVIILDSPLGAEKSLAMRLVENIHREDLDPIDEAEAYLALREMGVKVSDIANQVGKNRPYVSHAMRLIRLHPRVRAAVRQRTISREHALALLRLEPEQQIVLANEVMEKGLTMPETRDKVRALLGKALKWRLVPIRIEPAIYDKLVQIAPEGDVSKLIKQTIERLI</sequence>
<organism evidence="3">
    <name type="scientific">marine sediment metagenome</name>
    <dbReference type="NCBI Taxonomy" id="412755"/>
    <lineage>
        <taxon>unclassified sequences</taxon>
        <taxon>metagenomes</taxon>
        <taxon>ecological metagenomes</taxon>
    </lineage>
</organism>
<dbReference type="GO" id="GO:0007059">
    <property type="term" value="P:chromosome segregation"/>
    <property type="evidence" value="ECO:0007669"/>
    <property type="project" value="TreeGrafter"/>
</dbReference>
<dbReference type="InterPro" id="IPR050336">
    <property type="entry name" value="Chromosome_partition/occlusion"/>
</dbReference>
<dbReference type="SUPFAM" id="SSF109709">
    <property type="entry name" value="KorB DNA-binding domain-like"/>
    <property type="match status" value="1"/>
</dbReference>
<accession>X1C3W6</accession>
<reference evidence="3" key="1">
    <citation type="journal article" date="2014" name="Front. Microbiol.">
        <title>High frequency of phylogenetically diverse reductive dehalogenase-homologous genes in deep subseafloor sedimentary metagenomes.</title>
        <authorList>
            <person name="Kawai M."/>
            <person name="Futagami T."/>
            <person name="Toyoda A."/>
            <person name="Takaki Y."/>
            <person name="Nishi S."/>
            <person name="Hori S."/>
            <person name="Arai W."/>
            <person name="Tsubouchi T."/>
            <person name="Morono Y."/>
            <person name="Uchiyama I."/>
            <person name="Ito T."/>
            <person name="Fujiyama A."/>
            <person name="Inagaki F."/>
            <person name="Takami H."/>
        </authorList>
    </citation>
    <scope>NUCLEOTIDE SEQUENCE</scope>
    <source>
        <strain evidence="3">Expedition CK06-06</strain>
    </source>
</reference>
<evidence type="ECO:0000313" key="3">
    <source>
        <dbReference type="EMBL" id="GAH02776.1"/>
    </source>
</evidence>
<evidence type="ECO:0000256" key="1">
    <source>
        <dbReference type="ARBA" id="ARBA00006295"/>
    </source>
</evidence>
<dbReference type="EMBL" id="BART01021650">
    <property type="protein sequence ID" value="GAH02776.1"/>
    <property type="molecule type" value="Genomic_DNA"/>
</dbReference>
<dbReference type="Gene3D" id="1.10.10.2830">
    <property type="match status" value="1"/>
</dbReference>